<dbReference type="Proteomes" id="UP000305948">
    <property type="component" value="Unassembled WGS sequence"/>
</dbReference>
<dbReference type="InterPro" id="IPR004839">
    <property type="entry name" value="Aminotransferase_I/II_large"/>
</dbReference>
<name>A0A5C3N3D3_9AGAM</name>
<sequence>MAIDAPQPDEAGMVLLNTDLTDVGKVPTHSDGVPAVELSDSTKTNKRQGGKHLPAEFYSHHLSDAAKDRQPSAILSLFPLENTPGVISLLAGKPNGDTFPFNWFQYSVRTPGNPDQETVIKIDDDALREGLQYGRSAGQQSLIDLLVGLQEYSHGRRVGEGWRLSVGNGSQDLINKAILAMVNPGDPVLLESPVYSGVIPMFQSLNCEMIEVASDPEGISSESLRSVLESWPAGKRKPKVLYTVPTGCNPTGATTSLRRRKEVLASARDHDFLILEDDPYYYLYYGSAPRPPSYFALEADEPEVGRVLRFDSLSKVVSAGLRIGFISAPEVFVTAIDSHTATSNLHPSSLTQMVVYTLLRTWGYERFMLHCKGVSDFYREKRDVFERALRMHLDGLAEWTPPDAGMFYWFKLSLHTPGSAEADEDSEAVIRTKALEKGVLALPGTVFLPNGKKTAYVRAAFSLLSDQAIDEALRRLKEVVIEARGLSGEKARLP</sequence>
<gene>
    <name evidence="8" type="ORF">OE88DRAFT_1658523</name>
</gene>
<dbReference type="Gene3D" id="3.40.640.10">
    <property type="entry name" value="Type I PLP-dependent aspartate aminotransferase-like (Major domain)"/>
    <property type="match status" value="1"/>
</dbReference>
<dbReference type="Pfam" id="PF00155">
    <property type="entry name" value="Aminotran_1_2"/>
    <property type="match status" value="1"/>
</dbReference>
<dbReference type="InterPro" id="IPR015424">
    <property type="entry name" value="PyrdxlP-dep_Trfase"/>
</dbReference>
<evidence type="ECO:0000256" key="1">
    <source>
        <dbReference type="ARBA" id="ARBA00001933"/>
    </source>
</evidence>
<protein>
    <submittedName>
        <fullName evidence="8">PLP-dependent transferase</fullName>
    </submittedName>
</protein>
<keyword evidence="5" id="KW-0663">Pyridoxal phosphate</keyword>
<evidence type="ECO:0000256" key="2">
    <source>
        <dbReference type="ARBA" id="ARBA00007441"/>
    </source>
</evidence>
<dbReference type="PANTHER" id="PTHR42790:SF19">
    <property type="entry name" value="KYNURENINE_ALPHA-AMINOADIPATE AMINOTRANSFERASE, MITOCHONDRIAL"/>
    <property type="match status" value="1"/>
</dbReference>
<organism evidence="8 9">
    <name type="scientific">Heliocybe sulcata</name>
    <dbReference type="NCBI Taxonomy" id="5364"/>
    <lineage>
        <taxon>Eukaryota</taxon>
        <taxon>Fungi</taxon>
        <taxon>Dikarya</taxon>
        <taxon>Basidiomycota</taxon>
        <taxon>Agaricomycotina</taxon>
        <taxon>Agaricomycetes</taxon>
        <taxon>Gloeophyllales</taxon>
        <taxon>Gloeophyllaceae</taxon>
        <taxon>Heliocybe</taxon>
    </lineage>
</organism>
<evidence type="ECO:0000256" key="6">
    <source>
        <dbReference type="SAM" id="MobiDB-lite"/>
    </source>
</evidence>
<dbReference type="GO" id="GO:0030170">
    <property type="term" value="F:pyridoxal phosphate binding"/>
    <property type="evidence" value="ECO:0007669"/>
    <property type="project" value="InterPro"/>
</dbReference>
<comment type="similarity">
    <text evidence="2">Belongs to the class-I pyridoxal-phosphate-dependent aminotransferase family.</text>
</comment>
<keyword evidence="9" id="KW-1185">Reference proteome</keyword>
<accession>A0A5C3N3D3</accession>
<dbReference type="InterPro" id="IPR015421">
    <property type="entry name" value="PyrdxlP-dep_Trfase_major"/>
</dbReference>
<evidence type="ECO:0000256" key="4">
    <source>
        <dbReference type="ARBA" id="ARBA00022679"/>
    </source>
</evidence>
<dbReference type="CDD" id="cd00609">
    <property type="entry name" value="AAT_like"/>
    <property type="match status" value="1"/>
</dbReference>
<evidence type="ECO:0000313" key="8">
    <source>
        <dbReference type="EMBL" id="TFK51860.1"/>
    </source>
</evidence>
<reference evidence="8 9" key="1">
    <citation type="journal article" date="2019" name="Nat. Ecol. Evol.">
        <title>Megaphylogeny resolves global patterns of mushroom evolution.</title>
        <authorList>
            <person name="Varga T."/>
            <person name="Krizsan K."/>
            <person name="Foldi C."/>
            <person name="Dima B."/>
            <person name="Sanchez-Garcia M."/>
            <person name="Sanchez-Ramirez S."/>
            <person name="Szollosi G.J."/>
            <person name="Szarkandi J.G."/>
            <person name="Papp V."/>
            <person name="Albert L."/>
            <person name="Andreopoulos W."/>
            <person name="Angelini C."/>
            <person name="Antonin V."/>
            <person name="Barry K.W."/>
            <person name="Bougher N.L."/>
            <person name="Buchanan P."/>
            <person name="Buyck B."/>
            <person name="Bense V."/>
            <person name="Catcheside P."/>
            <person name="Chovatia M."/>
            <person name="Cooper J."/>
            <person name="Damon W."/>
            <person name="Desjardin D."/>
            <person name="Finy P."/>
            <person name="Geml J."/>
            <person name="Haridas S."/>
            <person name="Hughes K."/>
            <person name="Justo A."/>
            <person name="Karasinski D."/>
            <person name="Kautmanova I."/>
            <person name="Kiss B."/>
            <person name="Kocsube S."/>
            <person name="Kotiranta H."/>
            <person name="LaButti K.M."/>
            <person name="Lechner B.E."/>
            <person name="Liimatainen K."/>
            <person name="Lipzen A."/>
            <person name="Lukacs Z."/>
            <person name="Mihaltcheva S."/>
            <person name="Morgado L.N."/>
            <person name="Niskanen T."/>
            <person name="Noordeloos M.E."/>
            <person name="Ohm R.A."/>
            <person name="Ortiz-Santana B."/>
            <person name="Ovrebo C."/>
            <person name="Racz N."/>
            <person name="Riley R."/>
            <person name="Savchenko A."/>
            <person name="Shiryaev A."/>
            <person name="Soop K."/>
            <person name="Spirin V."/>
            <person name="Szebenyi C."/>
            <person name="Tomsovsky M."/>
            <person name="Tulloss R.E."/>
            <person name="Uehling J."/>
            <person name="Grigoriev I.V."/>
            <person name="Vagvolgyi C."/>
            <person name="Papp T."/>
            <person name="Martin F.M."/>
            <person name="Miettinen O."/>
            <person name="Hibbett D.S."/>
            <person name="Nagy L.G."/>
        </authorList>
    </citation>
    <scope>NUCLEOTIDE SEQUENCE [LARGE SCALE GENOMIC DNA]</scope>
    <source>
        <strain evidence="8 9">OMC1185</strain>
    </source>
</reference>
<feature type="domain" description="Aminotransferase class I/classII large" evidence="7">
    <location>
        <begin position="128"/>
        <end position="476"/>
    </location>
</feature>
<evidence type="ECO:0000259" key="7">
    <source>
        <dbReference type="Pfam" id="PF00155"/>
    </source>
</evidence>
<dbReference type="SUPFAM" id="SSF53383">
    <property type="entry name" value="PLP-dependent transferases"/>
    <property type="match status" value="1"/>
</dbReference>
<dbReference type="STRING" id="5364.A0A5C3N3D3"/>
<dbReference type="InterPro" id="IPR050859">
    <property type="entry name" value="Class-I_PLP-dep_aminotransf"/>
</dbReference>
<dbReference type="AlphaFoldDB" id="A0A5C3N3D3"/>
<feature type="region of interest" description="Disordered" evidence="6">
    <location>
        <begin position="25"/>
        <end position="50"/>
    </location>
</feature>
<keyword evidence="4 8" id="KW-0808">Transferase</keyword>
<proteinExistence type="inferred from homology"/>
<evidence type="ECO:0000256" key="3">
    <source>
        <dbReference type="ARBA" id="ARBA00022576"/>
    </source>
</evidence>
<evidence type="ECO:0000313" key="9">
    <source>
        <dbReference type="Proteomes" id="UP000305948"/>
    </source>
</evidence>
<dbReference type="PANTHER" id="PTHR42790">
    <property type="entry name" value="AMINOTRANSFERASE"/>
    <property type="match status" value="1"/>
</dbReference>
<comment type="cofactor">
    <cofactor evidence="1">
        <name>pyridoxal 5'-phosphate</name>
        <dbReference type="ChEBI" id="CHEBI:597326"/>
    </cofactor>
</comment>
<keyword evidence="3" id="KW-0032">Aminotransferase</keyword>
<dbReference type="OrthoDB" id="691673at2759"/>
<dbReference type="GO" id="GO:1901605">
    <property type="term" value="P:alpha-amino acid metabolic process"/>
    <property type="evidence" value="ECO:0007669"/>
    <property type="project" value="TreeGrafter"/>
</dbReference>
<dbReference type="GO" id="GO:0008483">
    <property type="term" value="F:transaminase activity"/>
    <property type="evidence" value="ECO:0007669"/>
    <property type="project" value="UniProtKB-KW"/>
</dbReference>
<dbReference type="EMBL" id="ML213510">
    <property type="protein sequence ID" value="TFK51860.1"/>
    <property type="molecule type" value="Genomic_DNA"/>
</dbReference>
<evidence type="ECO:0000256" key="5">
    <source>
        <dbReference type="ARBA" id="ARBA00022898"/>
    </source>
</evidence>